<dbReference type="EMBL" id="NESP01000001">
    <property type="protein sequence ID" value="PUE59856.1"/>
    <property type="molecule type" value="Genomic_DNA"/>
</dbReference>
<comment type="subcellular location">
    <subcellularLocation>
        <location evidence="8">Cell outer membrane</location>
        <topology evidence="8">Lipid-anchor</topology>
    </subcellularLocation>
</comment>
<dbReference type="NCBIfam" id="TIGR02802">
    <property type="entry name" value="Pal_lipo"/>
    <property type="match status" value="1"/>
</dbReference>
<keyword evidence="2 8" id="KW-0732">Signal</keyword>
<dbReference type="InterPro" id="IPR036737">
    <property type="entry name" value="OmpA-like_sf"/>
</dbReference>
<feature type="signal peptide" evidence="9">
    <location>
        <begin position="1"/>
        <end position="24"/>
    </location>
</feature>
<dbReference type="PANTHER" id="PTHR30329:SF21">
    <property type="entry name" value="LIPOPROTEIN YIAD-RELATED"/>
    <property type="match status" value="1"/>
</dbReference>
<feature type="chain" id="PRO_5016256207" description="Peptidoglycan-associated lipoprotein" evidence="9">
    <location>
        <begin position="25"/>
        <end position="162"/>
    </location>
</feature>
<protein>
    <recommendedName>
        <fullName evidence="8">Peptidoglycan-associated lipoprotein</fullName>
        <shortName evidence="8">PAL</shortName>
    </recommendedName>
</protein>
<evidence type="ECO:0000313" key="11">
    <source>
        <dbReference type="EMBL" id="PUE59856.1"/>
    </source>
</evidence>
<dbReference type="SUPFAM" id="SSF103088">
    <property type="entry name" value="OmpA-like"/>
    <property type="match status" value="1"/>
</dbReference>
<dbReference type="Gene3D" id="3.30.1330.60">
    <property type="entry name" value="OmpA-like domain"/>
    <property type="match status" value="1"/>
</dbReference>
<keyword evidence="12" id="KW-1185">Reference proteome</keyword>
<dbReference type="AlphaFoldDB" id="A0A315EPK7"/>
<organism evidence="11 12">
    <name type="scientific">Limnohabitans curvus</name>
    <dbReference type="NCBI Taxonomy" id="323423"/>
    <lineage>
        <taxon>Bacteria</taxon>
        <taxon>Pseudomonadati</taxon>
        <taxon>Pseudomonadota</taxon>
        <taxon>Betaproteobacteria</taxon>
        <taxon>Burkholderiales</taxon>
        <taxon>Comamonadaceae</taxon>
        <taxon>Limnohabitans</taxon>
    </lineage>
</organism>
<reference evidence="11 12" key="1">
    <citation type="submission" date="2017-04" db="EMBL/GenBank/DDBJ databases">
        <title>Unexpected and diverse lifestyles within the genus Limnohabitans.</title>
        <authorList>
            <person name="Kasalicky V."/>
            <person name="Mehrshad M."/>
            <person name="Andrei S.-A."/>
            <person name="Salcher M."/>
            <person name="Kratochvilova H."/>
            <person name="Simek K."/>
            <person name="Ghai R."/>
        </authorList>
    </citation>
    <scope>NUCLEOTIDE SEQUENCE [LARGE SCALE GENOMIC DNA]</scope>
    <source>
        <strain evidence="11 12">MWH-C5</strain>
    </source>
</reference>
<name>A0A315EPK7_9BURK</name>
<proteinExistence type="inferred from homology"/>
<evidence type="ECO:0000259" key="10">
    <source>
        <dbReference type="PROSITE" id="PS51123"/>
    </source>
</evidence>
<comment type="similarity">
    <text evidence="8">Belongs to the Pal lipoprotein family.</text>
</comment>
<comment type="function">
    <text evidence="8">Part of the Tol-Pal system, which plays a role in outer membrane invagination during cell division and is important for maintaining outer membrane integrity.</text>
</comment>
<keyword evidence="1 8" id="KW-0132">Cell division</keyword>
<evidence type="ECO:0000256" key="8">
    <source>
        <dbReference type="HAMAP-Rule" id="MF_02204"/>
    </source>
</evidence>
<evidence type="ECO:0000256" key="2">
    <source>
        <dbReference type="ARBA" id="ARBA00022729"/>
    </source>
</evidence>
<evidence type="ECO:0000256" key="1">
    <source>
        <dbReference type="ARBA" id="ARBA00022618"/>
    </source>
</evidence>
<accession>A0A315EPK7</accession>
<dbReference type="InterPro" id="IPR050330">
    <property type="entry name" value="Bact_OuterMem_StrucFunc"/>
</dbReference>
<dbReference type="GO" id="GO:0051301">
    <property type="term" value="P:cell division"/>
    <property type="evidence" value="ECO:0007669"/>
    <property type="project" value="UniProtKB-UniRule"/>
</dbReference>
<dbReference type="InterPro" id="IPR039001">
    <property type="entry name" value="Pal"/>
</dbReference>
<dbReference type="PANTHER" id="PTHR30329">
    <property type="entry name" value="STATOR ELEMENT OF FLAGELLAR MOTOR COMPLEX"/>
    <property type="match status" value="1"/>
</dbReference>
<dbReference type="CDD" id="cd07185">
    <property type="entry name" value="OmpA_C-like"/>
    <property type="match status" value="1"/>
</dbReference>
<dbReference type="PROSITE" id="PS51257">
    <property type="entry name" value="PROKAR_LIPOPROTEIN"/>
    <property type="match status" value="1"/>
</dbReference>
<dbReference type="InterPro" id="IPR006690">
    <property type="entry name" value="OMPA-like_CS"/>
</dbReference>
<evidence type="ECO:0000256" key="3">
    <source>
        <dbReference type="ARBA" id="ARBA00023136"/>
    </source>
</evidence>
<gene>
    <name evidence="8" type="primary">pal</name>
    <name evidence="11" type="ORF">B9Z44_09860</name>
</gene>
<keyword evidence="3 8" id="KW-0472">Membrane</keyword>
<comment type="caution">
    <text evidence="11">The sequence shown here is derived from an EMBL/GenBank/DDBJ whole genome shotgun (WGS) entry which is preliminary data.</text>
</comment>
<dbReference type="Pfam" id="PF00691">
    <property type="entry name" value="OmpA"/>
    <property type="match status" value="1"/>
</dbReference>
<keyword evidence="7 8" id="KW-0131">Cell cycle</keyword>
<dbReference type="InterPro" id="IPR014169">
    <property type="entry name" value="Pal_lipo_C"/>
</dbReference>
<evidence type="ECO:0000313" key="12">
    <source>
        <dbReference type="Proteomes" id="UP000251341"/>
    </source>
</evidence>
<dbReference type="PROSITE" id="PS01068">
    <property type="entry name" value="OMPA_1"/>
    <property type="match status" value="1"/>
</dbReference>
<dbReference type="Proteomes" id="UP000251341">
    <property type="component" value="Unassembled WGS sequence"/>
</dbReference>
<keyword evidence="5 8" id="KW-0998">Cell outer membrane</keyword>
<keyword evidence="6 8" id="KW-0449">Lipoprotein</keyword>
<comment type="subunit">
    <text evidence="8">The Tol-Pal system is composed of five core proteins: the inner membrane proteins TolA, TolQ and TolR, the periplasmic protein TolB and the outer membrane protein Pal. They form a network linking the inner and outer membranes and the peptidoglycan layer.</text>
</comment>
<dbReference type="InterPro" id="IPR006664">
    <property type="entry name" value="OMP_bac"/>
</dbReference>
<dbReference type="HAMAP" id="MF_02204">
    <property type="entry name" value="Pal"/>
    <property type="match status" value="1"/>
</dbReference>
<keyword evidence="4 8" id="KW-0564">Palmitate</keyword>
<dbReference type="RefSeq" id="WP_108359672.1">
    <property type="nucleotide sequence ID" value="NZ_NESP01000001.1"/>
</dbReference>
<feature type="domain" description="OmpA-like" evidence="10">
    <location>
        <begin position="46"/>
        <end position="162"/>
    </location>
</feature>
<evidence type="ECO:0000256" key="5">
    <source>
        <dbReference type="ARBA" id="ARBA00023237"/>
    </source>
</evidence>
<evidence type="ECO:0000256" key="4">
    <source>
        <dbReference type="ARBA" id="ARBA00023139"/>
    </source>
</evidence>
<dbReference type="PROSITE" id="PS51123">
    <property type="entry name" value="OMPA_2"/>
    <property type="match status" value="1"/>
</dbReference>
<evidence type="ECO:0000256" key="6">
    <source>
        <dbReference type="ARBA" id="ARBA00023288"/>
    </source>
</evidence>
<dbReference type="GO" id="GO:0009279">
    <property type="term" value="C:cell outer membrane"/>
    <property type="evidence" value="ECO:0007669"/>
    <property type="project" value="UniProtKB-SubCell"/>
</dbReference>
<sequence>MSKRLFALLSIVSVALLTACSSTKLDNVSDAKASSSVASVAADHLNPNSLISKERSVYFDFDKFDIKANQAAVVERQGKYLAANAALKIRAEGNADERGGREYNLALGQKRAEAVVRGLKAYGVKDGQVEPVSFGSEKPLAAGHDEAAWAQNRRVDLAYPSK</sequence>
<dbReference type="InterPro" id="IPR006665">
    <property type="entry name" value="OmpA-like"/>
</dbReference>
<evidence type="ECO:0000256" key="9">
    <source>
        <dbReference type="SAM" id="SignalP"/>
    </source>
</evidence>
<evidence type="ECO:0000256" key="7">
    <source>
        <dbReference type="ARBA" id="ARBA00023306"/>
    </source>
</evidence>
<dbReference type="PRINTS" id="PR01021">
    <property type="entry name" value="OMPADOMAIN"/>
</dbReference>